<accession>E9HII8</accession>
<name>E9HII8_DAPPU</name>
<sequence length="106" mass="11645">MVEVIQQPSDANYSVIQDLLSTNHWLLSSLGVSHDSLDEIHRLARAHDQAGKLTGAGGGGLAFVWISPTCSDEQMNALQRQLTLRNYTCWPTRLGVKGVQIEEIAD</sequence>
<dbReference type="PANTHER" id="PTHR43290">
    <property type="entry name" value="MEVALONATE KINASE"/>
    <property type="match status" value="1"/>
</dbReference>
<evidence type="ECO:0000256" key="4">
    <source>
        <dbReference type="ARBA" id="ARBA00022842"/>
    </source>
</evidence>
<dbReference type="InParanoid" id="E9HII8"/>
<dbReference type="InterPro" id="IPR013750">
    <property type="entry name" value="GHMP_kinase_C_dom"/>
</dbReference>
<dbReference type="GO" id="GO:0005737">
    <property type="term" value="C:cytoplasm"/>
    <property type="evidence" value="ECO:0007669"/>
    <property type="project" value="InterPro"/>
</dbReference>
<dbReference type="AlphaFoldDB" id="E9HII8"/>
<dbReference type="STRING" id="6669.E9HII8"/>
<dbReference type="Pfam" id="PF08544">
    <property type="entry name" value="GHMP_kinases_C"/>
    <property type="match status" value="1"/>
</dbReference>
<dbReference type="OrthoDB" id="1652964at2759"/>
<protein>
    <recommendedName>
        <fullName evidence="5">GHMP kinase C-terminal domain-containing protein</fullName>
    </recommendedName>
</protein>
<dbReference type="GO" id="GO:0008299">
    <property type="term" value="P:isoprenoid biosynthetic process"/>
    <property type="evidence" value="ECO:0007669"/>
    <property type="project" value="InterPro"/>
</dbReference>
<dbReference type="PANTHER" id="PTHR43290:SF2">
    <property type="entry name" value="MEVALONATE KINASE"/>
    <property type="match status" value="1"/>
</dbReference>
<dbReference type="SUPFAM" id="SSF55060">
    <property type="entry name" value="GHMP Kinase, C-terminal domain"/>
    <property type="match status" value="1"/>
</dbReference>
<dbReference type="GO" id="GO:0004496">
    <property type="term" value="F:mevalonate kinase activity"/>
    <property type="evidence" value="ECO:0007669"/>
    <property type="project" value="InterPro"/>
</dbReference>
<evidence type="ECO:0000256" key="1">
    <source>
        <dbReference type="ARBA" id="ARBA00022490"/>
    </source>
</evidence>
<keyword evidence="2" id="KW-0808">Transferase</keyword>
<dbReference type="Proteomes" id="UP000000305">
    <property type="component" value="Unassembled WGS sequence"/>
</dbReference>
<dbReference type="InterPro" id="IPR036554">
    <property type="entry name" value="GHMP_kinase_C_sf"/>
</dbReference>
<keyword evidence="7" id="KW-1185">Reference proteome</keyword>
<gene>
    <name evidence="6" type="ORF">DAPPUDRAFT_301455</name>
</gene>
<dbReference type="Gene3D" id="3.30.70.890">
    <property type="entry name" value="GHMP kinase, C-terminal domain"/>
    <property type="match status" value="1"/>
</dbReference>
<proteinExistence type="predicted"/>
<dbReference type="InterPro" id="IPR006205">
    <property type="entry name" value="Mev_gal_kin"/>
</dbReference>
<evidence type="ECO:0000313" key="7">
    <source>
        <dbReference type="Proteomes" id="UP000000305"/>
    </source>
</evidence>
<keyword evidence="3" id="KW-0418">Kinase</keyword>
<dbReference type="GO" id="GO:0005524">
    <property type="term" value="F:ATP binding"/>
    <property type="evidence" value="ECO:0007669"/>
    <property type="project" value="InterPro"/>
</dbReference>
<evidence type="ECO:0000313" key="6">
    <source>
        <dbReference type="EMBL" id="EFX68454.1"/>
    </source>
</evidence>
<keyword evidence="4" id="KW-0460">Magnesium</keyword>
<keyword evidence="1" id="KW-0963">Cytoplasm</keyword>
<reference evidence="6 7" key="1">
    <citation type="journal article" date="2011" name="Science">
        <title>The ecoresponsive genome of Daphnia pulex.</title>
        <authorList>
            <person name="Colbourne J.K."/>
            <person name="Pfrender M.E."/>
            <person name="Gilbert D."/>
            <person name="Thomas W.K."/>
            <person name="Tucker A."/>
            <person name="Oakley T.H."/>
            <person name="Tokishita S."/>
            <person name="Aerts A."/>
            <person name="Arnold G.J."/>
            <person name="Basu M.K."/>
            <person name="Bauer D.J."/>
            <person name="Caceres C.E."/>
            <person name="Carmel L."/>
            <person name="Casola C."/>
            <person name="Choi J.H."/>
            <person name="Detter J.C."/>
            <person name="Dong Q."/>
            <person name="Dusheyko S."/>
            <person name="Eads B.D."/>
            <person name="Frohlich T."/>
            <person name="Geiler-Samerotte K.A."/>
            <person name="Gerlach D."/>
            <person name="Hatcher P."/>
            <person name="Jogdeo S."/>
            <person name="Krijgsveld J."/>
            <person name="Kriventseva E.V."/>
            <person name="Kultz D."/>
            <person name="Laforsch C."/>
            <person name="Lindquist E."/>
            <person name="Lopez J."/>
            <person name="Manak J.R."/>
            <person name="Muller J."/>
            <person name="Pangilinan J."/>
            <person name="Patwardhan R.P."/>
            <person name="Pitluck S."/>
            <person name="Pritham E.J."/>
            <person name="Rechtsteiner A."/>
            <person name="Rho M."/>
            <person name="Rogozin I.B."/>
            <person name="Sakarya O."/>
            <person name="Salamov A."/>
            <person name="Schaack S."/>
            <person name="Shapiro H."/>
            <person name="Shiga Y."/>
            <person name="Skalitzky C."/>
            <person name="Smith Z."/>
            <person name="Souvorov A."/>
            <person name="Sung W."/>
            <person name="Tang Z."/>
            <person name="Tsuchiya D."/>
            <person name="Tu H."/>
            <person name="Vos H."/>
            <person name="Wang M."/>
            <person name="Wolf Y.I."/>
            <person name="Yamagata H."/>
            <person name="Yamada T."/>
            <person name="Ye Y."/>
            <person name="Shaw J.R."/>
            <person name="Andrews J."/>
            <person name="Crease T.J."/>
            <person name="Tang H."/>
            <person name="Lucas S.M."/>
            <person name="Robertson H.M."/>
            <person name="Bork P."/>
            <person name="Koonin E.V."/>
            <person name="Zdobnov E.M."/>
            <person name="Grigoriev I.V."/>
            <person name="Lynch M."/>
            <person name="Boore J.L."/>
        </authorList>
    </citation>
    <scope>NUCLEOTIDE SEQUENCE [LARGE SCALE GENOMIC DNA]</scope>
</reference>
<feature type="domain" description="GHMP kinase C-terminal" evidence="5">
    <location>
        <begin position="16"/>
        <end position="79"/>
    </location>
</feature>
<evidence type="ECO:0000256" key="3">
    <source>
        <dbReference type="ARBA" id="ARBA00022777"/>
    </source>
</evidence>
<organism evidence="6 7">
    <name type="scientific">Daphnia pulex</name>
    <name type="common">Water flea</name>
    <dbReference type="NCBI Taxonomy" id="6669"/>
    <lineage>
        <taxon>Eukaryota</taxon>
        <taxon>Metazoa</taxon>
        <taxon>Ecdysozoa</taxon>
        <taxon>Arthropoda</taxon>
        <taxon>Crustacea</taxon>
        <taxon>Branchiopoda</taxon>
        <taxon>Diplostraca</taxon>
        <taxon>Cladocera</taxon>
        <taxon>Anomopoda</taxon>
        <taxon>Daphniidae</taxon>
        <taxon>Daphnia</taxon>
    </lineage>
</organism>
<evidence type="ECO:0000259" key="5">
    <source>
        <dbReference type="Pfam" id="PF08544"/>
    </source>
</evidence>
<evidence type="ECO:0000256" key="2">
    <source>
        <dbReference type="ARBA" id="ARBA00022679"/>
    </source>
</evidence>
<dbReference type="OMA" id="MLIDINQ"/>
<dbReference type="KEGG" id="dpx:DAPPUDRAFT_301455"/>
<dbReference type="EMBL" id="GL732655">
    <property type="protein sequence ID" value="EFX68454.1"/>
    <property type="molecule type" value="Genomic_DNA"/>
</dbReference>
<dbReference type="HOGENOM" id="CLU_2225819_0_0_1"/>